<dbReference type="Proteomes" id="UP000571017">
    <property type="component" value="Unassembled WGS sequence"/>
</dbReference>
<organism evidence="1 2">
    <name type="scientific">Halobacillus locisalis</name>
    <dbReference type="NCBI Taxonomy" id="220753"/>
    <lineage>
        <taxon>Bacteria</taxon>
        <taxon>Bacillati</taxon>
        <taxon>Bacillota</taxon>
        <taxon>Bacilli</taxon>
        <taxon>Bacillales</taxon>
        <taxon>Bacillaceae</taxon>
        <taxon>Halobacillus</taxon>
    </lineage>
</organism>
<gene>
    <name evidence="1" type="ORF">H0266_11860</name>
</gene>
<accession>A0A838CU37</accession>
<name>A0A838CU37_9BACI</name>
<dbReference type="RefSeq" id="WP_181472585.1">
    <property type="nucleotide sequence ID" value="NZ_JACEFG010000002.1"/>
</dbReference>
<dbReference type="AlphaFoldDB" id="A0A838CU37"/>
<evidence type="ECO:0000313" key="1">
    <source>
        <dbReference type="EMBL" id="MBA2175587.1"/>
    </source>
</evidence>
<reference evidence="1 2" key="1">
    <citation type="journal article" date="2004" name="Extremophiles">
        <title>Halobacillus locisalis sp. nov., a halophilic bacterium isolated from a marine solar saltern of the Yellow Sea in Korea.</title>
        <authorList>
            <person name="Yoon J.H."/>
            <person name="Kang K.H."/>
            <person name="Oh T.K."/>
            <person name="Park Y.H."/>
        </authorList>
    </citation>
    <scope>NUCLEOTIDE SEQUENCE [LARGE SCALE GENOMIC DNA]</scope>
    <source>
        <strain evidence="1 2">KCTC 3788</strain>
    </source>
</reference>
<keyword evidence="2" id="KW-1185">Reference proteome</keyword>
<protein>
    <submittedName>
        <fullName evidence="1">Uncharacterized protein</fullName>
    </submittedName>
</protein>
<dbReference type="EMBL" id="JACEFG010000002">
    <property type="protein sequence ID" value="MBA2175587.1"/>
    <property type="molecule type" value="Genomic_DNA"/>
</dbReference>
<proteinExistence type="predicted"/>
<comment type="caution">
    <text evidence="1">The sequence shown here is derived from an EMBL/GenBank/DDBJ whole genome shotgun (WGS) entry which is preliminary data.</text>
</comment>
<evidence type="ECO:0000313" key="2">
    <source>
        <dbReference type="Proteomes" id="UP000571017"/>
    </source>
</evidence>
<sequence>MTEEQMKDVFGSYGYKELFTRFKTPLYVTGLLDEVEEDVLEDFFDTIELSSDVFFDEFRFWFQYFSVSKRETYNYGDIFGS</sequence>